<dbReference type="AlphaFoldDB" id="A0A8J7GH01"/>
<organism evidence="10 11">
    <name type="scientific">Longispora fulva</name>
    <dbReference type="NCBI Taxonomy" id="619741"/>
    <lineage>
        <taxon>Bacteria</taxon>
        <taxon>Bacillati</taxon>
        <taxon>Actinomycetota</taxon>
        <taxon>Actinomycetes</taxon>
        <taxon>Micromonosporales</taxon>
        <taxon>Micromonosporaceae</taxon>
        <taxon>Longispora</taxon>
    </lineage>
</organism>
<dbReference type="Gene3D" id="3.40.50.300">
    <property type="entry name" value="P-loop containing nucleotide triphosphate hydrolases"/>
    <property type="match status" value="1"/>
</dbReference>
<sequence length="649" mass="70458">MSRPAEQTAPAQLQTTDSPTVAVEQDLLVEMEADNHWHKYTSQMIDTRFWTVLARLPRLTRLAFGMAWRASARDTVATVVLQVASGLFTAFGLLATQQVLVHLFSSGLTRDKVLAALPSLLVVMAAAVARGGLSTAAGYAQARLKPRVRNAAEVHLLSVTSRVQLSAYDTESYADALDRARNRGLHAVEELVNATIDLLTNTARFTAVAVTLLTIHPLLLPVLIVAALPEGWGAVRAARAEYQASTRWLARARWSWTLGHQLAYRRHAPEVRSYNLRGYLLRRFGLLLDQIQQTELQVAREQTTARVIGGSLAGIGTACVYALLAFLLVEGHLPLAAAVTAVFALQTGGSALRNLIYNVNHVFESGLYVTDVQDTETTTLARQERAGTAAPKAPAEIRLEDVTLTYESADAPALAGVSLTIRRGQTIALVGENGSGKSTLAKILGGLYEPTGGRMLWDDADTSGFSPEAMREHIATISQDFARWPFTAREAVRIGAEPRPVTQADIETSARAAEAHEMILGLPNGYATLLDTSFKGGHDPSQGQWQRLAAARGFHRDAPVIICDEPSAALDPRAEHALFQYLRDGAADRITVLITHRLANVRDADQILVLDHGRVLEHGDHDQLMAADGTYAELFQLQASGYSSERPVA</sequence>
<dbReference type="GO" id="GO:0140359">
    <property type="term" value="F:ABC-type transporter activity"/>
    <property type="evidence" value="ECO:0007669"/>
    <property type="project" value="InterPro"/>
</dbReference>
<dbReference type="PANTHER" id="PTHR24221:SF646">
    <property type="entry name" value="HAEMOLYSIN SECRETION ATP-BINDING PROTEIN"/>
    <property type="match status" value="1"/>
</dbReference>
<evidence type="ECO:0000256" key="5">
    <source>
        <dbReference type="ARBA" id="ARBA00022989"/>
    </source>
</evidence>
<feature type="transmembrane region" description="Helical" evidence="7">
    <location>
        <begin position="76"/>
        <end position="95"/>
    </location>
</feature>
<feature type="transmembrane region" description="Helical" evidence="7">
    <location>
        <begin position="307"/>
        <end position="329"/>
    </location>
</feature>
<keyword evidence="3" id="KW-0547">Nucleotide-binding</keyword>
<gene>
    <name evidence="10" type="ORF">IW245_002207</name>
</gene>
<evidence type="ECO:0000256" key="3">
    <source>
        <dbReference type="ARBA" id="ARBA00022741"/>
    </source>
</evidence>
<dbReference type="PANTHER" id="PTHR24221">
    <property type="entry name" value="ATP-BINDING CASSETTE SUB-FAMILY B"/>
    <property type="match status" value="1"/>
</dbReference>
<keyword evidence="2 7" id="KW-0812">Transmembrane</keyword>
<keyword evidence="11" id="KW-1185">Reference proteome</keyword>
<dbReference type="SMART" id="SM00382">
    <property type="entry name" value="AAA"/>
    <property type="match status" value="1"/>
</dbReference>
<dbReference type="InterPro" id="IPR003593">
    <property type="entry name" value="AAA+_ATPase"/>
</dbReference>
<feature type="domain" description="ABC transporter" evidence="8">
    <location>
        <begin position="397"/>
        <end position="637"/>
    </location>
</feature>
<dbReference type="EMBL" id="JADOUF010000001">
    <property type="protein sequence ID" value="MBG6136013.1"/>
    <property type="molecule type" value="Genomic_DNA"/>
</dbReference>
<evidence type="ECO:0000256" key="2">
    <source>
        <dbReference type="ARBA" id="ARBA00022692"/>
    </source>
</evidence>
<keyword evidence="4" id="KW-0067">ATP-binding</keyword>
<dbReference type="InterPro" id="IPR027417">
    <property type="entry name" value="P-loop_NTPase"/>
</dbReference>
<evidence type="ECO:0000313" key="11">
    <source>
        <dbReference type="Proteomes" id="UP000622552"/>
    </source>
</evidence>
<dbReference type="InterPro" id="IPR011527">
    <property type="entry name" value="ABC1_TM_dom"/>
</dbReference>
<dbReference type="InterPro" id="IPR039421">
    <property type="entry name" value="Type_1_exporter"/>
</dbReference>
<dbReference type="SUPFAM" id="SSF90123">
    <property type="entry name" value="ABC transporter transmembrane region"/>
    <property type="match status" value="1"/>
</dbReference>
<comment type="subcellular location">
    <subcellularLocation>
        <location evidence="1">Cell membrane</location>
        <topology evidence="1">Multi-pass membrane protein</topology>
    </subcellularLocation>
</comment>
<dbReference type="PROSITE" id="PS50929">
    <property type="entry name" value="ABC_TM1F"/>
    <property type="match status" value="1"/>
</dbReference>
<dbReference type="RefSeq" id="WP_197003055.1">
    <property type="nucleotide sequence ID" value="NZ_BONS01000001.1"/>
</dbReference>
<feature type="domain" description="ABC transmembrane type-1" evidence="9">
    <location>
        <begin position="76"/>
        <end position="360"/>
    </location>
</feature>
<keyword evidence="6 7" id="KW-0472">Membrane</keyword>
<evidence type="ECO:0000256" key="6">
    <source>
        <dbReference type="ARBA" id="ARBA00023136"/>
    </source>
</evidence>
<dbReference type="GO" id="GO:0005524">
    <property type="term" value="F:ATP binding"/>
    <property type="evidence" value="ECO:0007669"/>
    <property type="project" value="UniProtKB-KW"/>
</dbReference>
<dbReference type="Gene3D" id="1.20.1560.10">
    <property type="entry name" value="ABC transporter type 1, transmembrane domain"/>
    <property type="match status" value="1"/>
</dbReference>
<evidence type="ECO:0000256" key="1">
    <source>
        <dbReference type="ARBA" id="ARBA00004651"/>
    </source>
</evidence>
<name>A0A8J7GH01_9ACTN</name>
<evidence type="ECO:0000256" key="7">
    <source>
        <dbReference type="SAM" id="Phobius"/>
    </source>
</evidence>
<accession>A0A8J7GH01</accession>
<comment type="caution">
    <text evidence="10">The sequence shown here is derived from an EMBL/GenBank/DDBJ whole genome shotgun (WGS) entry which is preliminary data.</text>
</comment>
<dbReference type="GO" id="GO:0016887">
    <property type="term" value="F:ATP hydrolysis activity"/>
    <property type="evidence" value="ECO:0007669"/>
    <property type="project" value="InterPro"/>
</dbReference>
<dbReference type="GO" id="GO:0034040">
    <property type="term" value="F:ATPase-coupled lipid transmembrane transporter activity"/>
    <property type="evidence" value="ECO:0007669"/>
    <property type="project" value="TreeGrafter"/>
</dbReference>
<feature type="transmembrane region" description="Helical" evidence="7">
    <location>
        <begin position="115"/>
        <end position="140"/>
    </location>
</feature>
<dbReference type="SUPFAM" id="SSF52540">
    <property type="entry name" value="P-loop containing nucleoside triphosphate hydrolases"/>
    <property type="match status" value="1"/>
</dbReference>
<dbReference type="Pfam" id="PF00005">
    <property type="entry name" value="ABC_tran"/>
    <property type="match status" value="1"/>
</dbReference>
<evidence type="ECO:0000259" key="8">
    <source>
        <dbReference type="PROSITE" id="PS50893"/>
    </source>
</evidence>
<dbReference type="GO" id="GO:0005886">
    <property type="term" value="C:plasma membrane"/>
    <property type="evidence" value="ECO:0007669"/>
    <property type="project" value="UniProtKB-SubCell"/>
</dbReference>
<keyword evidence="5 7" id="KW-1133">Transmembrane helix</keyword>
<protein>
    <submittedName>
        <fullName evidence="10">ABC-type multidrug transport system fused ATPase/permease subunit</fullName>
    </submittedName>
</protein>
<dbReference type="Proteomes" id="UP000622552">
    <property type="component" value="Unassembled WGS sequence"/>
</dbReference>
<dbReference type="PROSITE" id="PS50893">
    <property type="entry name" value="ABC_TRANSPORTER_2"/>
    <property type="match status" value="1"/>
</dbReference>
<evidence type="ECO:0000256" key="4">
    <source>
        <dbReference type="ARBA" id="ARBA00022840"/>
    </source>
</evidence>
<dbReference type="InterPro" id="IPR003439">
    <property type="entry name" value="ABC_transporter-like_ATP-bd"/>
</dbReference>
<reference evidence="10" key="1">
    <citation type="submission" date="2020-11" db="EMBL/GenBank/DDBJ databases">
        <title>Sequencing the genomes of 1000 actinobacteria strains.</title>
        <authorList>
            <person name="Klenk H.-P."/>
        </authorList>
    </citation>
    <scope>NUCLEOTIDE SEQUENCE</scope>
    <source>
        <strain evidence="10">DSM 45356</strain>
    </source>
</reference>
<evidence type="ECO:0000313" key="10">
    <source>
        <dbReference type="EMBL" id="MBG6136013.1"/>
    </source>
</evidence>
<proteinExistence type="predicted"/>
<evidence type="ECO:0000259" key="9">
    <source>
        <dbReference type="PROSITE" id="PS50929"/>
    </source>
</evidence>
<dbReference type="InterPro" id="IPR036640">
    <property type="entry name" value="ABC1_TM_sf"/>
</dbReference>